<protein>
    <recommendedName>
        <fullName evidence="6">HTH La-type RNA-binding domain-containing protein</fullName>
    </recommendedName>
</protein>
<dbReference type="GO" id="GO:0003729">
    <property type="term" value="F:mRNA binding"/>
    <property type="evidence" value="ECO:0007669"/>
    <property type="project" value="TreeGrafter"/>
</dbReference>
<sequence>MAPTASAVWSKPVSAWPPEGEHVSYQRCSDIHHTCSSSLERRCRWPARYNSPSARCSSPSARCSSPSARCSSPSARCSSPSARCSSPSARCSSPSARCSSPSARCSSPSARCSSPSARCNRVLARCNSSSARYSSPSARCRRSLSMSDADTEGSSGPWRQMSFTSSESDGPRVVIPNKSEEEGDGEEEEETDENSQNLKTSMMGVKAAISMTTTDRTSGESGQPSHFDTLTPELEAALVKQLEDYFSDAGLARDLFLLKHVKRHKDGFVSLKLLSGYKKIKKLSRRWQELAAAARASTMLQVNEEGTKVRRRTPLPPNLLYEAPTSRAIVAVNVPPEQATVAALATLFGRYGSVASLQVLRPRPGGNVVPELQSLLVRTPEVATTTCAVVEYEDVWGAGCALREGVNLPMTLHLLRRSRRASPSSSRSSPTPTPKGRHAAENGVSADELRQRLKSGRSKQRHTPVESTTSDGEESGSGRAWWRSGPRHLTPQPAPRPVYHALVGCSKSTPTSPASYRRTDYPLSVTRYPRGPDDNRGFSRFRS</sequence>
<dbReference type="PROSITE" id="PS50961">
    <property type="entry name" value="HTH_LA"/>
    <property type="match status" value="1"/>
</dbReference>
<dbReference type="GO" id="GO:1990904">
    <property type="term" value="C:ribonucleoprotein complex"/>
    <property type="evidence" value="ECO:0007669"/>
    <property type="project" value="InterPro"/>
</dbReference>
<evidence type="ECO:0000256" key="5">
    <source>
        <dbReference type="SAM" id="MobiDB-lite"/>
    </source>
</evidence>
<keyword evidence="3" id="KW-0539">Nucleus</keyword>
<dbReference type="PRINTS" id="PR00302">
    <property type="entry name" value="LUPUSLA"/>
</dbReference>
<reference evidence="7 8" key="1">
    <citation type="journal article" date="2024" name="BMC Genomics">
        <title>Genome assembly of redclaw crayfish (Cherax quadricarinatus) provides insights into its immune adaptation and hypoxia tolerance.</title>
        <authorList>
            <person name="Liu Z."/>
            <person name="Zheng J."/>
            <person name="Li H."/>
            <person name="Fang K."/>
            <person name="Wang S."/>
            <person name="He J."/>
            <person name="Zhou D."/>
            <person name="Weng S."/>
            <person name="Chi M."/>
            <person name="Gu Z."/>
            <person name="He J."/>
            <person name="Li F."/>
            <person name="Wang M."/>
        </authorList>
    </citation>
    <scope>NUCLEOTIDE SEQUENCE [LARGE SCALE GENOMIC DNA]</scope>
    <source>
        <strain evidence="7">ZL_2023a</strain>
    </source>
</reference>
<feature type="compositionally biased region" description="Polar residues" evidence="5">
    <location>
        <begin position="144"/>
        <end position="154"/>
    </location>
</feature>
<gene>
    <name evidence="7" type="ORF">OTU49_009639</name>
</gene>
<dbReference type="SUPFAM" id="SSF46785">
    <property type="entry name" value="Winged helix' DNA-binding domain"/>
    <property type="match status" value="1"/>
</dbReference>
<dbReference type="GO" id="GO:0006396">
    <property type="term" value="P:RNA processing"/>
    <property type="evidence" value="ECO:0007669"/>
    <property type="project" value="InterPro"/>
</dbReference>
<feature type="region of interest" description="Disordered" evidence="5">
    <location>
        <begin position="416"/>
        <end position="543"/>
    </location>
</feature>
<comment type="subcellular location">
    <subcellularLocation>
        <location evidence="1">Nucleus</location>
    </subcellularLocation>
</comment>
<dbReference type="InterPro" id="IPR006630">
    <property type="entry name" value="La_HTH"/>
</dbReference>
<feature type="region of interest" description="Disordered" evidence="5">
    <location>
        <begin position="131"/>
        <end position="199"/>
    </location>
</feature>
<dbReference type="SMART" id="SM00715">
    <property type="entry name" value="LA"/>
    <property type="match status" value="1"/>
</dbReference>
<dbReference type="Pfam" id="PF05383">
    <property type="entry name" value="La"/>
    <property type="match status" value="1"/>
</dbReference>
<feature type="compositionally biased region" description="Basic residues" evidence="5">
    <location>
        <begin position="452"/>
        <end position="462"/>
    </location>
</feature>
<comment type="caution">
    <text evidence="7">The sequence shown here is derived from an EMBL/GenBank/DDBJ whole genome shotgun (WGS) entry which is preliminary data.</text>
</comment>
<dbReference type="Gene3D" id="1.10.10.10">
    <property type="entry name" value="Winged helix-like DNA-binding domain superfamily/Winged helix DNA-binding domain"/>
    <property type="match status" value="1"/>
</dbReference>
<evidence type="ECO:0000256" key="4">
    <source>
        <dbReference type="PROSITE-ProRule" id="PRU00332"/>
    </source>
</evidence>
<dbReference type="InterPro" id="IPR002344">
    <property type="entry name" value="Lupus_La"/>
</dbReference>
<evidence type="ECO:0000313" key="7">
    <source>
        <dbReference type="EMBL" id="KAK8727598.1"/>
    </source>
</evidence>
<dbReference type="InterPro" id="IPR045180">
    <property type="entry name" value="La_dom_prot"/>
</dbReference>
<dbReference type="Proteomes" id="UP001445076">
    <property type="component" value="Unassembled WGS sequence"/>
</dbReference>
<dbReference type="EMBL" id="JARKIK010000075">
    <property type="protein sequence ID" value="KAK8727598.1"/>
    <property type="molecule type" value="Genomic_DNA"/>
</dbReference>
<dbReference type="GO" id="GO:0005634">
    <property type="term" value="C:nucleus"/>
    <property type="evidence" value="ECO:0007669"/>
    <property type="project" value="UniProtKB-SubCell"/>
</dbReference>
<proteinExistence type="predicted"/>
<evidence type="ECO:0000256" key="2">
    <source>
        <dbReference type="ARBA" id="ARBA00022884"/>
    </source>
</evidence>
<dbReference type="InterPro" id="IPR036390">
    <property type="entry name" value="WH_DNA-bd_sf"/>
</dbReference>
<dbReference type="PANTHER" id="PTHR22792">
    <property type="entry name" value="LUPUS LA PROTEIN-RELATED"/>
    <property type="match status" value="1"/>
</dbReference>
<dbReference type="InterPro" id="IPR036388">
    <property type="entry name" value="WH-like_DNA-bd_sf"/>
</dbReference>
<feature type="domain" description="HTH La-type RNA-binding" evidence="6">
    <location>
        <begin position="228"/>
        <end position="319"/>
    </location>
</feature>
<dbReference type="AlphaFoldDB" id="A0AAW0WIV6"/>
<evidence type="ECO:0000313" key="8">
    <source>
        <dbReference type="Proteomes" id="UP001445076"/>
    </source>
</evidence>
<evidence type="ECO:0000256" key="1">
    <source>
        <dbReference type="ARBA" id="ARBA00004123"/>
    </source>
</evidence>
<accession>A0AAW0WIV6</accession>
<feature type="region of interest" description="Disordered" evidence="5">
    <location>
        <begin position="88"/>
        <end position="115"/>
    </location>
</feature>
<organism evidence="7 8">
    <name type="scientific">Cherax quadricarinatus</name>
    <name type="common">Australian red claw crayfish</name>
    <dbReference type="NCBI Taxonomy" id="27406"/>
    <lineage>
        <taxon>Eukaryota</taxon>
        <taxon>Metazoa</taxon>
        <taxon>Ecdysozoa</taxon>
        <taxon>Arthropoda</taxon>
        <taxon>Crustacea</taxon>
        <taxon>Multicrustacea</taxon>
        <taxon>Malacostraca</taxon>
        <taxon>Eumalacostraca</taxon>
        <taxon>Eucarida</taxon>
        <taxon>Decapoda</taxon>
        <taxon>Pleocyemata</taxon>
        <taxon>Astacidea</taxon>
        <taxon>Parastacoidea</taxon>
        <taxon>Parastacidae</taxon>
        <taxon>Cherax</taxon>
    </lineage>
</organism>
<keyword evidence="8" id="KW-1185">Reference proteome</keyword>
<feature type="compositionally biased region" description="Acidic residues" evidence="5">
    <location>
        <begin position="181"/>
        <end position="193"/>
    </location>
</feature>
<evidence type="ECO:0000256" key="3">
    <source>
        <dbReference type="ARBA" id="ARBA00023242"/>
    </source>
</evidence>
<name>A0AAW0WIV6_CHEQU</name>
<keyword evidence="2 4" id="KW-0694">RNA-binding</keyword>
<dbReference type="PANTHER" id="PTHR22792:SF140">
    <property type="entry name" value="ACHILLES, ISOFORM A"/>
    <property type="match status" value="1"/>
</dbReference>
<feature type="compositionally biased region" description="Low complexity" evidence="5">
    <location>
        <begin position="421"/>
        <end position="430"/>
    </location>
</feature>
<evidence type="ECO:0000259" key="6">
    <source>
        <dbReference type="PROSITE" id="PS50961"/>
    </source>
</evidence>